<sequence>MKGPIEVVNSQSMSDINMNNNSNITSTLSMMTMNPFEEYLWMAEVEEFDKKVLEELQEEEFMEACMEEMLLEEEADWYYPEGENGNIECFSLMENISGLSVMEKHDEETPDS</sequence>
<evidence type="ECO:0000313" key="1">
    <source>
        <dbReference type="Proteomes" id="UP000694865"/>
    </source>
</evidence>
<protein>
    <submittedName>
        <fullName evidence="2">Polyadenylate-binding protein-interacting protein 2B-like</fullName>
    </submittedName>
</protein>
<dbReference type="RefSeq" id="XP_002738159.1">
    <property type="nucleotide sequence ID" value="XM_002738113.2"/>
</dbReference>
<accession>A0ABM0GVF1</accession>
<dbReference type="Proteomes" id="UP000694865">
    <property type="component" value="Unplaced"/>
</dbReference>
<evidence type="ECO:0000313" key="2">
    <source>
        <dbReference type="RefSeq" id="XP_002738159.1"/>
    </source>
</evidence>
<gene>
    <name evidence="2" type="primary">LOC100376484</name>
</gene>
<reference evidence="2" key="1">
    <citation type="submission" date="2025-08" db="UniProtKB">
        <authorList>
            <consortium name="RefSeq"/>
        </authorList>
    </citation>
    <scope>IDENTIFICATION</scope>
    <source>
        <tissue evidence="2">Testes</tissue>
    </source>
</reference>
<proteinExistence type="predicted"/>
<keyword evidence="1" id="KW-1185">Reference proteome</keyword>
<dbReference type="GeneID" id="100376484"/>
<name>A0ABM0GVF1_SACKO</name>
<dbReference type="PANTHER" id="PTHR13154:SF6">
    <property type="entry name" value="GEO05078P1"/>
    <property type="match status" value="1"/>
</dbReference>
<dbReference type="InterPro" id="IPR040396">
    <property type="entry name" value="PAIP2-like"/>
</dbReference>
<dbReference type="PANTHER" id="PTHR13154">
    <property type="entry name" value="POLYADENYLATE-BINDING PROTEIN-INTERACTING PROTEIN 2"/>
    <property type="match status" value="1"/>
</dbReference>
<organism evidence="1 2">
    <name type="scientific">Saccoglossus kowalevskii</name>
    <name type="common">Acorn worm</name>
    <dbReference type="NCBI Taxonomy" id="10224"/>
    <lineage>
        <taxon>Eukaryota</taxon>
        <taxon>Metazoa</taxon>
        <taxon>Hemichordata</taxon>
        <taxon>Enteropneusta</taxon>
        <taxon>Harrimaniidae</taxon>
        <taxon>Saccoglossus</taxon>
    </lineage>
</organism>